<keyword evidence="2" id="KW-1133">Transmembrane helix</keyword>
<feature type="transmembrane region" description="Helical" evidence="2">
    <location>
        <begin position="54"/>
        <end position="72"/>
    </location>
</feature>
<protein>
    <submittedName>
        <fullName evidence="3">Uncharacterized protein</fullName>
    </submittedName>
</protein>
<gene>
    <name evidence="3" type="ORF">CAL25_03525</name>
</gene>
<dbReference type="Proteomes" id="UP000216913">
    <property type="component" value="Unassembled WGS sequence"/>
</dbReference>
<organism evidence="3 4">
    <name type="scientific">Bordetella genomosp. 5</name>
    <dbReference type="NCBI Taxonomy" id="1395608"/>
    <lineage>
        <taxon>Bacteria</taxon>
        <taxon>Pseudomonadati</taxon>
        <taxon>Pseudomonadota</taxon>
        <taxon>Betaproteobacteria</taxon>
        <taxon>Burkholderiales</taxon>
        <taxon>Alcaligenaceae</taxon>
        <taxon>Bordetella</taxon>
    </lineage>
</organism>
<evidence type="ECO:0000313" key="3">
    <source>
        <dbReference type="EMBL" id="OZI55478.1"/>
    </source>
</evidence>
<feature type="region of interest" description="Disordered" evidence="1">
    <location>
        <begin position="269"/>
        <end position="303"/>
    </location>
</feature>
<evidence type="ECO:0000256" key="2">
    <source>
        <dbReference type="SAM" id="Phobius"/>
    </source>
</evidence>
<name>A0A261U0K2_9BORD</name>
<dbReference type="AlphaFoldDB" id="A0A261U0K2"/>
<dbReference type="EMBL" id="NEVP01000001">
    <property type="protein sequence ID" value="OZI55478.1"/>
    <property type="molecule type" value="Genomic_DNA"/>
</dbReference>
<proteinExistence type="predicted"/>
<accession>A0A261U0K2</accession>
<keyword evidence="2" id="KW-0472">Membrane</keyword>
<evidence type="ECO:0000256" key="1">
    <source>
        <dbReference type="SAM" id="MobiDB-lite"/>
    </source>
</evidence>
<dbReference type="RefSeq" id="WP_094798533.1">
    <property type="nucleotide sequence ID" value="NZ_NEVN01000001.1"/>
</dbReference>
<sequence>MVPISIPGGNHYVAMAISLICLSTLLTWCVSLVRNPDSRLWLAEHRRLGPTLMALLALAGGVFPVQHISAWMQAQRESRAEAARRLTLDAATELAGVRMPAGTELRLGTAGQPDTFISARFPAPTRVAGVDAITLTRYQGAAPGAAHTWSLTTATDQRIEGWTCMDTHPLEFRIQDGQPRFASCHLAAGNQVEAKPLPAGAWLASRANEPGWLVRTDGSEAVGVDQLPLLKVELRLSPERRRLSFEGLLAGEATLGEVTYPAGTRVASAGPKVPGAQPGDLLFSPSRGRSARRAGGTDIPSGKSVLQAAGGEVRAVLSNREAGVLDVASVRLGP</sequence>
<reference evidence="3 4" key="1">
    <citation type="submission" date="2017-05" db="EMBL/GenBank/DDBJ databases">
        <title>Complete and WGS of Bordetella genogroups.</title>
        <authorList>
            <person name="Spilker T."/>
            <person name="LiPuma J."/>
        </authorList>
    </citation>
    <scope>NUCLEOTIDE SEQUENCE [LARGE SCALE GENOMIC DNA]</scope>
    <source>
        <strain evidence="3 4">AU10456</strain>
    </source>
</reference>
<comment type="caution">
    <text evidence="3">The sequence shown here is derived from an EMBL/GenBank/DDBJ whole genome shotgun (WGS) entry which is preliminary data.</text>
</comment>
<dbReference type="OrthoDB" id="8640782at2"/>
<evidence type="ECO:0000313" key="4">
    <source>
        <dbReference type="Proteomes" id="UP000216913"/>
    </source>
</evidence>
<keyword evidence="4" id="KW-1185">Reference proteome</keyword>
<keyword evidence="2" id="KW-0812">Transmembrane</keyword>
<feature type="transmembrane region" description="Helical" evidence="2">
    <location>
        <begin position="12"/>
        <end position="33"/>
    </location>
</feature>